<feature type="transmembrane region" description="Helical" evidence="1">
    <location>
        <begin position="71"/>
        <end position="89"/>
    </location>
</feature>
<feature type="transmembrane region" description="Helical" evidence="1">
    <location>
        <begin position="288"/>
        <end position="314"/>
    </location>
</feature>
<dbReference type="RefSeq" id="WP_068266162.1">
    <property type="nucleotide sequence ID" value="NZ_LWSK01000110.1"/>
</dbReference>
<evidence type="ECO:0000313" key="3">
    <source>
        <dbReference type="Proteomes" id="UP000322699"/>
    </source>
</evidence>
<evidence type="ECO:0000313" key="2">
    <source>
        <dbReference type="EMBL" id="KAA1261523.1"/>
    </source>
</evidence>
<protein>
    <submittedName>
        <fullName evidence="2">Uncharacterized protein</fullName>
    </submittedName>
</protein>
<accession>A0A5B1CQ69</accession>
<dbReference type="OrthoDB" id="3362857at2"/>
<keyword evidence="1" id="KW-0812">Transmembrane</keyword>
<feature type="transmembrane region" description="Helical" evidence="1">
    <location>
        <begin position="204"/>
        <end position="225"/>
    </location>
</feature>
<dbReference type="AlphaFoldDB" id="A0A5B1CQ69"/>
<dbReference type="InterPro" id="IPR036259">
    <property type="entry name" value="MFS_trans_sf"/>
</dbReference>
<feature type="transmembrane region" description="Helical" evidence="1">
    <location>
        <begin position="326"/>
        <end position="345"/>
    </location>
</feature>
<feature type="transmembrane region" description="Helical" evidence="1">
    <location>
        <begin position="231"/>
        <end position="249"/>
    </location>
</feature>
<dbReference type="EMBL" id="VRLW01000001">
    <property type="protein sequence ID" value="KAA1261523.1"/>
    <property type="molecule type" value="Genomic_DNA"/>
</dbReference>
<keyword evidence="1" id="KW-0472">Membrane</keyword>
<feature type="transmembrane region" description="Helical" evidence="1">
    <location>
        <begin position="256"/>
        <end position="276"/>
    </location>
</feature>
<organism evidence="2 3">
    <name type="scientific">Rubripirellula obstinata</name>
    <dbReference type="NCBI Taxonomy" id="406547"/>
    <lineage>
        <taxon>Bacteria</taxon>
        <taxon>Pseudomonadati</taxon>
        <taxon>Planctomycetota</taxon>
        <taxon>Planctomycetia</taxon>
        <taxon>Pirellulales</taxon>
        <taxon>Pirellulaceae</taxon>
        <taxon>Rubripirellula</taxon>
    </lineage>
</organism>
<comment type="caution">
    <text evidence="2">The sequence shown here is derived from an EMBL/GenBank/DDBJ whole genome shotgun (WGS) entry which is preliminary data.</text>
</comment>
<feature type="transmembrane region" description="Helical" evidence="1">
    <location>
        <begin position="37"/>
        <end position="59"/>
    </location>
</feature>
<feature type="transmembrane region" description="Helical" evidence="1">
    <location>
        <begin position="501"/>
        <end position="522"/>
    </location>
</feature>
<keyword evidence="3" id="KW-1185">Reference proteome</keyword>
<feature type="transmembrane region" description="Helical" evidence="1">
    <location>
        <begin position="6"/>
        <end position="25"/>
    </location>
</feature>
<keyword evidence="1" id="KW-1133">Transmembrane helix</keyword>
<dbReference type="Proteomes" id="UP000322699">
    <property type="component" value="Unassembled WGS sequence"/>
</dbReference>
<dbReference type="Gene3D" id="1.20.1250.20">
    <property type="entry name" value="MFS general substrate transporter like domains"/>
    <property type="match status" value="1"/>
</dbReference>
<gene>
    <name evidence="2" type="ORF">LF1_40730</name>
</gene>
<proteinExistence type="predicted"/>
<feature type="transmembrane region" description="Helical" evidence="1">
    <location>
        <begin position="472"/>
        <end position="489"/>
    </location>
</feature>
<reference evidence="2 3" key="1">
    <citation type="submission" date="2019-08" db="EMBL/GenBank/DDBJ databases">
        <title>Deep-cultivation of Planctomycetes and their phenomic and genomic characterization uncovers novel biology.</title>
        <authorList>
            <person name="Wiegand S."/>
            <person name="Jogler M."/>
            <person name="Boedeker C."/>
            <person name="Pinto D."/>
            <person name="Vollmers J."/>
            <person name="Rivas-Marin E."/>
            <person name="Kohn T."/>
            <person name="Peeters S.H."/>
            <person name="Heuer A."/>
            <person name="Rast P."/>
            <person name="Oberbeckmann S."/>
            <person name="Bunk B."/>
            <person name="Jeske O."/>
            <person name="Meyerdierks A."/>
            <person name="Storesund J.E."/>
            <person name="Kallscheuer N."/>
            <person name="Luecker S."/>
            <person name="Lage O.M."/>
            <person name="Pohl T."/>
            <person name="Merkel B.J."/>
            <person name="Hornburger P."/>
            <person name="Mueller R.-W."/>
            <person name="Bruemmer F."/>
            <person name="Labrenz M."/>
            <person name="Spormann A.M."/>
            <person name="Op Den Camp H."/>
            <person name="Overmann J."/>
            <person name="Amann R."/>
            <person name="Jetten M.S.M."/>
            <person name="Mascher T."/>
            <person name="Medema M.H."/>
            <person name="Devos D.P."/>
            <person name="Kaster A.-K."/>
            <person name="Ovreas L."/>
            <person name="Rohde M."/>
            <person name="Galperin M.Y."/>
            <person name="Jogler C."/>
        </authorList>
    </citation>
    <scope>NUCLEOTIDE SEQUENCE [LARGE SCALE GENOMIC DNA]</scope>
    <source>
        <strain evidence="2 3">LF1</strain>
    </source>
</reference>
<name>A0A5B1CQ69_9BACT</name>
<feature type="transmembrane region" description="Helical" evidence="1">
    <location>
        <begin position="442"/>
        <end position="460"/>
    </location>
</feature>
<sequence>MELKRISIAATVSVFLYTIIAWLSWQFGYDSEGARRPILVVISLFAVAFLVYLTATIAVVRSQANDGLLKWIVGAAIVFRLVMLFSYPIQEVDLYRYLWDGAVTGEGVSPFAHSPQSIRNAAKKSPVADLAKDSDGIEFPTRSITTESVQRLVRLVQREPGISEALNRVHFSELPTIYPVTSQAVFALVDVTTPSQSSLMSRVFIIKAWLIGFDIATMFTLIALLRQLNKPATWCIGYAWCPLLMKEVAGSGHLDAIAVFLTTLTVYLTVRLVTGIRNQGDCFAINRSLLVIGFVFALAIGAKLYPIVLAPLLLGCVVAKLGWRYTIVPTLTTCLITACLLWPMLPESNPESDVAKADPSEGVATFLKQWEMNDFLFLILIENLKPVDAVDPQNVAWFSVVPSSVRAVIHNQVTNDQVTNNQVTNDPVTGAFNIDAFEASFLASRLITLGIFFVVAIWLALRASRSRDVERICEAAFLTLAWFWLLAPTQNPWYWTWALPLLPFARGRAWFAVSGLVLLYYLRFWFEYHYGDVPVWGTRYRGVVFYDLVVTWIEFAPWMLFLAADAIRRSLVARGSSKA</sequence>
<evidence type="ECO:0000256" key="1">
    <source>
        <dbReference type="SAM" id="Phobius"/>
    </source>
</evidence>
<feature type="transmembrane region" description="Helical" evidence="1">
    <location>
        <begin position="543"/>
        <end position="564"/>
    </location>
</feature>